<keyword evidence="6 10" id="KW-0812">Transmembrane</keyword>
<dbReference type="InterPro" id="IPR010065">
    <property type="entry name" value="AA_ABC_transptr_permease_3TM"/>
</dbReference>
<name>A0A4R1J833_9GAMM</name>
<proteinExistence type="inferred from homology"/>
<evidence type="ECO:0000256" key="8">
    <source>
        <dbReference type="ARBA" id="ARBA00022989"/>
    </source>
</evidence>
<evidence type="ECO:0000256" key="1">
    <source>
        <dbReference type="ARBA" id="ARBA00004429"/>
    </source>
</evidence>
<evidence type="ECO:0000313" key="12">
    <source>
        <dbReference type="EMBL" id="TCK46725.1"/>
    </source>
</evidence>
<dbReference type="OrthoDB" id="9815029at2"/>
<evidence type="ECO:0000256" key="7">
    <source>
        <dbReference type="ARBA" id="ARBA00022970"/>
    </source>
</evidence>
<comment type="subcellular location">
    <subcellularLocation>
        <location evidence="1">Cell inner membrane</location>
        <topology evidence="1">Multi-pass membrane protein</topology>
    </subcellularLocation>
    <subcellularLocation>
        <location evidence="10">Cell membrane</location>
        <topology evidence="10">Multi-pass membrane protein</topology>
    </subcellularLocation>
</comment>
<evidence type="ECO:0000256" key="2">
    <source>
        <dbReference type="ARBA" id="ARBA00010072"/>
    </source>
</evidence>
<feature type="transmembrane region" description="Helical" evidence="10">
    <location>
        <begin position="20"/>
        <end position="41"/>
    </location>
</feature>
<dbReference type="InterPro" id="IPR000515">
    <property type="entry name" value="MetI-like"/>
</dbReference>
<keyword evidence="9 10" id="KW-0472">Membrane</keyword>
<dbReference type="SUPFAM" id="SSF161098">
    <property type="entry name" value="MetI-like"/>
    <property type="match status" value="1"/>
</dbReference>
<dbReference type="EMBL" id="SMGD01000017">
    <property type="protein sequence ID" value="TCK46725.1"/>
    <property type="molecule type" value="Genomic_DNA"/>
</dbReference>
<keyword evidence="13" id="KW-1185">Reference proteome</keyword>
<organism evidence="12 13">
    <name type="scientific">Celerinatantimonas diazotrophica</name>
    <dbReference type="NCBI Taxonomy" id="412034"/>
    <lineage>
        <taxon>Bacteria</taxon>
        <taxon>Pseudomonadati</taxon>
        <taxon>Pseudomonadota</taxon>
        <taxon>Gammaproteobacteria</taxon>
        <taxon>Celerinatantimonadaceae</taxon>
        <taxon>Celerinatantimonas</taxon>
    </lineage>
</organism>
<evidence type="ECO:0000313" key="13">
    <source>
        <dbReference type="Proteomes" id="UP000295565"/>
    </source>
</evidence>
<evidence type="ECO:0000256" key="3">
    <source>
        <dbReference type="ARBA" id="ARBA00022448"/>
    </source>
</evidence>
<feature type="transmembrane region" description="Helical" evidence="10">
    <location>
        <begin position="62"/>
        <end position="80"/>
    </location>
</feature>
<accession>A0A4R1J833</accession>
<keyword evidence="8 10" id="KW-1133">Transmembrane helix</keyword>
<evidence type="ECO:0000256" key="4">
    <source>
        <dbReference type="ARBA" id="ARBA00022475"/>
    </source>
</evidence>
<keyword evidence="5" id="KW-0997">Cell inner membrane</keyword>
<dbReference type="CDD" id="cd06261">
    <property type="entry name" value="TM_PBP2"/>
    <property type="match status" value="1"/>
</dbReference>
<evidence type="ECO:0000259" key="11">
    <source>
        <dbReference type="PROSITE" id="PS50928"/>
    </source>
</evidence>
<keyword evidence="3 10" id="KW-0813">Transport</keyword>
<dbReference type="NCBIfam" id="NF011714">
    <property type="entry name" value="PRK15135.1"/>
    <property type="match status" value="1"/>
</dbReference>
<evidence type="ECO:0000256" key="9">
    <source>
        <dbReference type="ARBA" id="ARBA00023136"/>
    </source>
</evidence>
<dbReference type="InterPro" id="IPR035906">
    <property type="entry name" value="MetI-like_sf"/>
</dbReference>
<feature type="transmembrane region" description="Helical" evidence="10">
    <location>
        <begin position="191"/>
        <end position="215"/>
    </location>
</feature>
<reference evidence="12 13" key="1">
    <citation type="submission" date="2019-03" db="EMBL/GenBank/DDBJ databases">
        <title>Genomic Encyclopedia of Type Strains, Phase IV (KMG-IV): sequencing the most valuable type-strain genomes for metagenomic binning, comparative biology and taxonomic classification.</title>
        <authorList>
            <person name="Goeker M."/>
        </authorList>
    </citation>
    <scope>NUCLEOTIDE SEQUENCE [LARGE SCALE GENOMIC DNA]</scope>
    <source>
        <strain evidence="12 13">DSM 18577</strain>
    </source>
</reference>
<keyword evidence="7" id="KW-0029">Amino-acid transport</keyword>
<protein>
    <submittedName>
        <fullName evidence="12">Histidine transport system permease protein</fullName>
    </submittedName>
</protein>
<dbReference type="NCBIfam" id="TIGR01726">
    <property type="entry name" value="HEQRo_perm_3TM"/>
    <property type="match status" value="1"/>
</dbReference>
<dbReference type="RefSeq" id="WP_131914054.1">
    <property type="nucleotide sequence ID" value="NZ_OU594967.1"/>
</dbReference>
<sequence length="228" mass="25468">MFYNYGGQIWQGTLITIELSVLSVLVAVVLGLISACGKLFGNRLLRGISQVYTSIIRGVPDLVLMLLIFYSLQIWLNQITDWLGLPTLQIDPFSAGVLTIGFIYGAYFTETFRGAFLMVPNGQLEAGRAYGFSRWQVFHLILFPQMMRHALPGIANNWLVTLKATALVSLIGLSDLVKVTQDAGKGTDNLFFFTVLAGAIYLLLTTLSNGVLWYLERRYQFELKKPSL</sequence>
<evidence type="ECO:0000256" key="5">
    <source>
        <dbReference type="ARBA" id="ARBA00022519"/>
    </source>
</evidence>
<dbReference type="GO" id="GO:0022857">
    <property type="term" value="F:transmembrane transporter activity"/>
    <property type="evidence" value="ECO:0007669"/>
    <property type="project" value="InterPro"/>
</dbReference>
<dbReference type="GO" id="GO:0043190">
    <property type="term" value="C:ATP-binding cassette (ABC) transporter complex"/>
    <property type="evidence" value="ECO:0007669"/>
    <property type="project" value="InterPro"/>
</dbReference>
<dbReference type="Gene3D" id="1.10.3720.10">
    <property type="entry name" value="MetI-like"/>
    <property type="match status" value="1"/>
</dbReference>
<dbReference type="Proteomes" id="UP000295565">
    <property type="component" value="Unassembled WGS sequence"/>
</dbReference>
<dbReference type="PANTHER" id="PTHR30133:SF1">
    <property type="entry name" value="HISTIDINE TRANSPORT SYSTEM PERMEASE PROTEIN HISQ"/>
    <property type="match status" value="1"/>
</dbReference>
<evidence type="ECO:0000256" key="10">
    <source>
        <dbReference type="RuleBase" id="RU363032"/>
    </source>
</evidence>
<comment type="caution">
    <text evidence="12">The sequence shown here is derived from an EMBL/GenBank/DDBJ whole genome shotgun (WGS) entry which is preliminary data.</text>
</comment>
<comment type="similarity">
    <text evidence="2">Belongs to the binding-protein-dependent transport system permease family. HisMQ subfamily.</text>
</comment>
<keyword evidence="4" id="KW-1003">Cell membrane</keyword>
<gene>
    <name evidence="12" type="ORF">EV690_3311</name>
</gene>
<feature type="transmembrane region" description="Helical" evidence="10">
    <location>
        <begin position="92"/>
        <end position="109"/>
    </location>
</feature>
<dbReference type="PROSITE" id="PS50928">
    <property type="entry name" value="ABC_TM1"/>
    <property type="match status" value="1"/>
</dbReference>
<dbReference type="Pfam" id="PF00528">
    <property type="entry name" value="BPD_transp_1"/>
    <property type="match status" value="1"/>
</dbReference>
<dbReference type="PANTHER" id="PTHR30133">
    <property type="entry name" value="CATIONIC AMINO ACID TRANSPORTER, MEMBRANE COMPONENT"/>
    <property type="match status" value="1"/>
</dbReference>
<feature type="domain" description="ABC transmembrane type-1" evidence="11">
    <location>
        <begin position="13"/>
        <end position="213"/>
    </location>
</feature>
<dbReference type="InterPro" id="IPR051613">
    <property type="entry name" value="ABC_transp_permease_HisMQ"/>
</dbReference>
<evidence type="ECO:0000256" key="6">
    <source>
        <dbReference type="ARBA" id="ARBA00022692"/>
    </source>
</evidence>
<dbReference type="GO" id="GO:0006865">
    <property type="term" value="P:amino acid transport"/>
    <property type="evidence" value="ECO:0007669"/>
    <property type="project" value="UniProtKB-KW"/>
</dbReference>
<dbReference type="AlphaFoldDB" id="A0A4R1J833"/>
<feature type="transmembrane region" description="Helical" evidence="10">
    <location>
        <begin position="150"/>
        <end position="171"/>
    </location>
</feature>